<feature type="domain" description="CAAX prenyl protease 2/Lysostaphin resistance protein A-like" evidence="2">
    <location>
        <begin position="153"/>
        <end position="247"/>
    </location>
</feature>
<keyword evidence="1" id="KW-1133">Transmembrane helix</keyword>
<feature type="transmembrane region" description="Helical" evidence="1">
    <location>
        <begin position="210"/>
        <end position="230"/>
    </location>
</feature>
<keyword evidence="1" id="KW-0472">Membrane</keyword>
<protein>
    <submittedName>
        <fullName evidence="3">CPBP family intramembrane metalloprotease</fullName>
    </submittedName>
</protein>
<evidence type="ECO:0000256" key="1">
    <source>
        <dbReference type="SAM" id="Phobius"/>
    </source>
</evidence>
<keyword evidence="3" id="KW-0378">Hydrolase</keyword>
<accession>A0A975R0X2</accession>
<organism evidence="3 4">
    <name type="scientific">Arthrobacter jiangjiafuii</name>
    <dbReference type="NCBI Taxonomy" id="2817475"/>
    <lineage>
        <taxon>Bacteria</taxon>
        <taxon>Bacillati</taxon>
        <taxon>Actinomycetota</taxon>
        <taxon>Actinomycetes</taxon>
        <taxon>Micrococcales</taxon>
        <taxon>Micrococcaceae</taxon>
        <taxon>Arthrobacter</taxon>
    </lineage>
</organism>
<dbReference type="GO" id="GO:0004175">
    <property type="term" value="F:endopeptidase activity"/>
    <property type="evidence" value="ECO:0007669"/>
    <property type="project" value="UniProtKB-ARBA"/>
</dbReference>
<feature type="transmembrane region" description="Helical" evidence="1">
    <location>
        <begin position="142"/>
        <end position="162"/>
    </location>
</feature>
<dbReference type="GO" id="GO:0008237">
    <property type="term" value="F:metallopeptidase activity"/>
    <property type="evidence" value="ECO:0007669"/>
    <property type="project" value="UniProtKB-KW"/>
</dbReference>
<feature type="transmembrane region" description="Helical" evidence="1">
    <location>
        <begin position="242"/>
        <end position="264"/>
    </location>
</feature>
<feature type="transmembrane region" description="Helical" evidence="1">
    <location>
        <begin position="183"/>
        <end position="204"/>
    </location>
</feature>
<keyword evidence="3" id="KW-0645">Protease</keyword>
<gene>
    <name evidence="3" type="ORF">KKR91_07430</name>
</gene>
<dbReference type="Pfam" id="PF02517">
    <property type="entry name" value="Rce1-like"/>
    <property type="match status" value="1"/>
</dbReference>
<proteinExistence type="predicted"/>
<reference evidence="3 4" key="1">
    <citation type="submission" date="2021-05" db="EMBL/GenBank/DDBJ databases">
        <title>Novel species in genus Arthrobacter.</title>
        <authorList>
            <person name="Zhang G."/>
        </authorList>
    </citation>
    <scope>NUCLEOTIDE SEQUENCE [LARGE SCALE GENOMIC DNA]</scope>
    <source>
        <strain evidence="4">zg-ZUI227</strain>
    </source>
</reference>
<name>A0A975R0X2_9MICC</name>
<feature type="transmembrane region" description="Helical" evidence="1">
    <location>
        <begin position="52"/>
        <end position="75"/>
    </location>
</feature>
<sequence length="266" mass="28316">MVSAEPIAVDAARAGRRGSLLLLIRLGLVAAATAAAWLVVRAMDGTAAFPPTPMLASLSLLPVNVISLLLVARLLRSEGQSLRALFAPGRSVLRDTGWGLLWIAVLYVPFVLAVMGAMWLLYGAGMFEAFQTVFYDPDAAAVASPVWALVLGIVAVLTFAPLNAPAEEAVYRGYAQSRLTSWWSPWPAMLVCSLAFGAQHAFFAPTTEAMIVYVAAFTVWGLGSALIVRAQRRLLPVTIAHLLVNLMTSSPALVFPILILAGVVES</sequence>
<dbReference type="EMBL" id="CP076022">
    <property type="protein sequence ID" value="QWC11375.1"/>
    <property type="molecule type" value="Genomic_DNA"/>
</dbReference>
<keyword evidence="3" id="KW-0482">Metalloprotease</keyword>
<dbReference type="InterPro" id="IPR003675">
    <property type="entry name" value="Rce1/LyrA-like_dom"/>
</dbReference>
<evidence type="ECO:0000259" key="2">
    <source>
        <dbReference type="Pfam" id="PF02517"/>
    </source>
</evidence>
<dbReference type="Proteomes" id="UP000676885">
    <property type="component" value="Chromosome"/>
</dbReference>
<keyword evidence="4" id="KW-1185">Reference proteome</keyword>
<dbReference type="KEGG" id="ajg:KKR91_07430"/>
<dbReference type="GO" id="GO:0080120">
    <property type="term" value="P:CAAX-box protein maturation"/>
    <property type="evidence" value="ECO:0007669"/>
    <property type="project" value="UniProtKB-ARBA"/>
</dbReference>
<evidence type="ECO:0000313" key="4">
    <source>
        <dbReference type="Proteomes" id="UP000676885"/>
    </source>
</evidence>
<feature type="transmembrane region" description="Helical" evidence="1">
    <location>
        <begin position="20"/>
        <end position="40"/>
    </location>
</feature>
<dbReference type="RefSeq" id="WP_210231052.1">
    <property type="nucleotide sequence ID" value="NZ_CP076022.1"/>
</dbReference>
<dbReference type="AlphaFoldDB" id="A0A975R0X2"/>
<evidence type="ECO:0000313" key="3">
    <source>
        <dbReference type="EMBL" id="QWC11375.1"/>
    </source>
</evidence>
<keyword evidence="1" id="KW-0812">Transmembrane</keyword>
<feature type="transmembrane region" description="Helical" evidence="1">
    <location>
        <begin position="96"/>
        <end position="122"/>
    </location>
</feature>